<dbReference type="InterPro" id="IPR014988">
    <property type="entry name" value="Uncharacterised_YqcI/YcgG"/>
</dbReference>
<dbReference type="Proteomes" id="UP000594205">
    <property type="component" value="Chromosome"/>
</dbReference>
<dbReference type="AlphaFoldDB" id="A0A7M2SVI2"/>
<evidence type="ECO:0000313" key="3">
    <source>
        <dbReference type="Proteomes" id="UP000594205"/>
    </source>
</evidence>
<gene>
    <name evidence="2" type="ORF">IM697_18760</name>
</gene>
<dbReference type="KEGG" id="sfeu:IM697_18760"/>
<dbReference type="EMBL" id="CP063373">
    <property type="protein sequence ID" value="QOV40262.1"/>
    <property type="molecule type" value="Genomic_DNA"/>
</dbReference>
<name>A0A7M2SVI2_9ACTN</name>
<sequence>MGGSPRRTGMSPTQSAVHEMIQAVGGYWSPHAGVVRLLEEVGEFSQELASVPAAQSSNVGAELADLWIISTCTANQFAVPVTDPPKDTSASAPGAKKRSKQDPRLFDELLDLLHWAGQIGRAVNYYDGPKTPRTLDDWVPLRTSVPRMHKALYRISANCGISLTNELDSKLDHVAVRDKGRFARAYDPSTAGALQDFAKLQADSPCLFSPVSRLWGAPDWDVDKSLTANVAELAPHLTRFAKAAPHERLDGFVISVPGVADRAPGAATMADLAHWFRRLLQALTEVDELPNDSLSGDVRGPGWQFLFHRQRMFVSVFSPLYETSHSRHSSDHTFVMFQPEQSFTAHGVGRGQKHSAEIKERIREEFAQAGVPYSAELVDRRIEADLYLPERFPGDTETHWWSVDDRDDG</sequence>
<evidence type="ECO:0000256" key="1">
    <source>
        <dbReference type="SAM" id="MobiDB-lite"/>
    </source>
</evidence>
<dbReference type="Gene3D" id="1.10.287.1080">
    <property type="entry name" value="MazG-like"/>
    <property type="match status" value="1"/>
</dbReference>
<accession>A0A7M2SVI2</accession>
<organism evidence="2 3">
    <name type="scientific">Streptomyces ferrugineus</name>
    <dbReference type="NCBI Taxonomy" id="1413221"/>
    <lineage>
        <taxon>Bacteria</taxon>
        <taxon>Bacillati</taxon>
        <taxon>Actinomycetota</taxon>
        <taxon>Actinomycetes</taxon>
        <taxon>Kitasatosporales</taxon>
        <taxon>Streptomycetaceae</taxon>
        <taxon>Streptomyces</taxon>
    </lineage>
</organism>
<feature type="region of interest" description="Disordered" evidence="1">
    <location>
        <begin position="80"/>
        <end position="101"/>
    </location>
</feature>
<evidence type="ECO:0000313" key="2">
    <source>
        <dbReference type="EMBL" id="QOV40262.1"/>
    </source>
</evidence>
<dbReference type="SUPFAM" id="SSF101386">
    <property type="entry name" value="all-alpha NTP pyrophosphatases"/>
    <property type="match status" value="1"/>
</dbReference>
<protein>
    <submittedName>
        <fullName evidence="2">YqcI/YcgG family protein</fullName>
    </submittedName>
</protein>
<dbReference type="RefSeq" id="WP_194048849.1">
    <property type="nucleotide sequence ID" value="NZ_CP063373.1"/>
</dbReference>
<dbReference type="Pfam" id="PF08892">
    <property type="entry name" value="YqcI_YcgG"/>
    <property type="match status" value="1"/>
</dbReference>
<keyword evidence="3" id="KW-1185">Reference proteome</keyword>
<proteinExistence type="predicted"/>
<reference evidence="2 3" key="1">
    <citation type="submission" date="2020-10" db="EMBL/GenBank/DDBJ databases">
        <title>Streptomyces ferrugineus complate genome analysis.</title>
        <authorList>
            <person name="Anwar N."/>
        </authorList>
    </citation>
    <scope>NUCLEOTIDE SEQUENCE [LARGE SCALE GENOMIC DNA]</scope>
    <source>
        <strain evidence="2 3">CCTCC AA2014009</strain>
    </source>
</reference>